<evidence type="ECO:0000256" key="10">
    <source>
        <dbReference type="ARBA" id="ARBA00023303"/>
    </source>
</evidence>
<evidence type="ECO:0000256" key="7">
    <source>
        <dbReference type="ARBA" id="ARBA00022989"/>
    </source>
</evidence>
<dbReference type="EMBL" id="CAAALY010258314">
    <property type="protein sequence ID" value="VEL38586.1"/>
    <property type="molecule type" value="Genomic_DNA"/>
</dbReference>
<dbReference type="PRINTS" id="PR01449">
    <property type="entry name" value="BKCHANNELA"/>
</dbReference>
<dbReference type="OrthoDB" id="10035564at2759"/>
<dbReference type="Proteomes" id="UP000784294">
    <property type="component" value="Unassembled WGS sequence"/>
</dbReference>
<dbReference type="PANTHER" id="PTHR10027">
    <property type="entry name" value="CALCIUM-ACTIVATED POTASSIUM CHANNEL ALPHA CHAIN"/>
    <property type="match status" value="1"/>
</dbReference>
<evidence type="ECO:0000256" key="6">
    <source>
        <dbReference type="ARBA" id="ARBA00022958"/>
    </source>
</evidence>
<keyword evidence="7" id="KW-1133">Transmembrane helix</keyword>
<name>A0A3S5B2L1_9PLAT</name>
<comment type="subcellular location">
    <subcellularLocation>
        <location evidence="1">Membrane</location>
        <topology evidence="1">Multi-pass membrane protein</topology>
    </subcellularLocation>
</comment>
<proteinExistence type="predicted"/>
<organism evidence="12 13">
    <name type="scientific">Protopolystoma xenopodis</name>
    <dbReference type="NCBI Taxonomy" id="117903"/>
    <lineage>
        <taxon>Eukaryota</taxon>
        <taxon>Metazoa</taxon>
        <taxon>Spiralia</taxon>
        <taxon>Lophotrochozoa</taxon>
        <taxon>Platyhelminthes</taxon>
        <taxon>Monogenea</taxon>
        <taxon>Polyopisthocotylea</taxon>
        <taxon>Polystomatidea</taxon>
        <taxon>Polystomatidae</taxon>
        <taxon>Protopolystoma</taxon>
    </lineage>
</organism>
<evidence type="ECO:0000256" key="3">
    <source>
        <dbReference type="ARBA" id="ARBA00022538"/>
    </source>
</evidence>
<keyword evidence="6" id="KW-0630">Potassium</keyword>
<evidence type="ECO:0000313" key="12">
    <source>
        <dbReference type="EMBL" id="VEL38586.1"/>
    </source>
</evidence>
<comment type="caution">
    <text evidence="12">The sequence shown here is derived from an EMBL/GenBank/DDBJ whole genome shotgun (WGS) entry which is preliminary data.</text>
</comment>
<evidence type="ECO:0000256" key="9">
    <source>
        <dbReference type="ARBA" id="ARBA00023136"/>
    </source>
</evidence>
<evidence type="ECO:0000256" key="4">
    <source>
        <dbReference type="ARBA" id="ARBA00022692"/>
    </source>
</evidence>
<dbReference type="GO" id="GO:0045211">
    <property type="term" value="C:postsynaptic membrane"/>
    <property type="evidence" value="ECO:0007669"/>
    <property type="project" value="TreeGrafter"/>
</dbReference>
<dbReference type="GO" id="GO:0060072">
    <property type="term" value="F:large conductance calcium-activated potassium channel activity"/>
    <property type="evidence" value="ECO:0007669"/>
    <property type="project" value="TreeGrafter"/>
</dbReference>
<evidence type="ECO:0000259" key="11">
    <source>
        <dbReference type="Pfam" id="PF03493"/>
    </source>
</evidence>
<dbReference type="PANTHER" id="PTHR10027:SF33">
    <property type="entry name" value="CALCIUM-ACTIVATED POTASSIUM CHANNEL SUBUNIT ALPHA-1-RELATED"/>
    <property type="match status" value="1"/>
</dbReference>
<dbReference type="AlphaFoldDB" id="A0A3S5B2L1"/>
<keyword evidence="8" id="KW-0406">Ion transport</keyword>
<keyword evidence="4" id="KW-0812">Transmembrane</keyword>
<feature type="domain" description="Calcium-activated potassium channel BK alpha subunit" evidence="11">
    <location>
        <begin position="21"/>
        <end position="111"/>
    </location>
</feature>
<keyword evidence="10" id="KW-0407">Ion channel</keyword>
<evidence type="ECO:0000313" key="13">
    <source>
        <dbReference type="Proteomes" id="UP000784294"/>
    </source>
</evidence>
<dbReference type="InterPro" id="IPR003929">
    <property type="entry name" value="K_chnl_BK_asu"/>
</dbReference>
<gene>
    <name evidence="12" type="ORF">PXEA_LOCUS32026</name>
</gene>
<evidence type="ECO:0000256" key="8">
    <source>
        <dbReference type="ARBA" id="ARBA00023065"/>
    </source>
</evidence>
<sequence>MQYHNKSYLLNIPSWDWRRGDDAVCVAELKLGILAQNCLSPGFSTLLANLFSMRTYKKDPSGQTPAWLNQYMQGAGIEMYTETMSSAFVGMPFPAAAELCFVRLNLLLIAVQMTKKGHGEAAASARIAINPKVTEPHALSACVYLKLHYKRPKLPFLVFQFTGHSLECYFGGILCYQNLNLDWKKERPTGSRYMKATHKLVRLIALMSTFSIQKGVTCAWSSESVVGRKISSGRGARIYCAVCPTLFFGDAEELLRLSQLSELSMHDI</sequence>
<evidence type="ECO:0000256" key="5">
    <source>
        <dbReference type="ARBA" id="ARBA00022826"/>
    </source>
</evidence>
<reference evidence="12" key="1">
    <citation type="submission" date="2018-11" db="EMBL/GenBank/DDBJ databases">
        <authorList>
            <consortium name="Pathogen Informatics"/>
        </authorList>
    </citation>
    <scope>NUCLEOTIDE SEQUENCE</scope>
</reference>
<keyword evidence="5" id="KW-0631">Potassium channel</keyword>
<dbReference type="Pfam" id="PF03493">
    <property type="entry name" value="BK_channel_a"/>
    <property type="match status" value="1"/>
</dbReference>
<protein>
    <recommendedName>
        <fullName evidence="11">Calcium-activated potassium channel BK alpha subunit domain-containing protein</fullName>
    </recommendedName>
</protein>
<dbReference type="InterPro" id="IPR047871">
    <property type="entry name" value="K_chnl_Slo-like"/>
</dbReference>
<keyword evidence="2" id="KW-0813">Transport</keyword>
<accession>A0A3S5B2L1</accession>
<keyword evidence="13" id="KW-1185">Reference proteome</keyword>
<evidence type="ECO:0000256" key="2">
    <source>
        <dbReference type="ARBA" id="ARBA00022448"/>
    </source>
</evidence>
<evidence type="ECO:0000256" key="1">
    <source>
        <dbReference type="ARBA" id="ARBA00004141"/>
    </source>
</evidence>
<keyword evidence="9" id="KW-0472">Membrane</keyword>
<keyword evidence="3" id="KW-0633">Potassium transport</keyword>